<evidence type="ECO:0000256" key="1">
    <source>
        <dbReference type="ARBA" id="ARBA00001974"/>
    </source>
</evidence>
<evidence type="ECO:0000256" key="4">
    <source>
        <dbReference type="ARBA" id="ARBA00022827"/>
    </source>
</evidence>
<reference evidence="9 10" key="1">
    <citation type="submission" date="2018-09" db="EMBL/GenBank/DDBJ databases">
        <title>Genomic Encyclopedia of Archaeal and Bacterial Type Strains, Phase II (KMG-II): from individual species to whole genera.</title>
        <authorList>
            <person name="Goeker M."/>
        </authorList>
    </citation>
    <scope>NUCLEOTIDE SEQUENCE [LARGE SCALE GENOMIC DNA]</scope>
    <source>
        <strain evidence="9 10">DSM 27148</strain>
    </source>
</reference>
<dbReference type="InterPro" id="IPR046373">
    <property type="entry name" value="Acyl-CoA_Oxase/DH_mid-dom_sf"/>
</dbReference>
<keyword evidence="10" id="KW-1185">Reference proteome</keyword>
<dbReference type="Gene3D" id="2.40.110.10">
    <property type="entry name" value="Butyryl-CoA Dehydrogenase, subunit A, domain 2"/>
    <property type="match status" value="1"/>
</dbReference>
<comment type="similarity">
    <text evidence="2 5">Belongs to the acyl-CoA dehydrogenase family.</text>
</comment>
<dbReference type="SUPFAM" id="SSF47203">
    <property type="entry name" value="Acyl-CoA dehydrogenase C-terminal domain-like"/>
    <property type="match status" value="1"/>
</dbReference>
<dbReference type="InterPro" id="IPR009100">
    <property type="entry name" value="AcylCoA_DH/oxidase_NM_dom_sf"/>
</dbReference>
<evidence type="ECO:0000256" key="5">
    <source>
        <dbReference type="RuleBase" id="RU362125"/>
    </source>
</evidence>
<keyword evidence="5" id="KW-0560">Oxidoreductase</keyword>
<dbReference type="EMBL" id="RAPN01000001">
    <property type="protein sequence ID" value="RKD91550.1"/>
    <property type="molecule type" value="Genomic_DNA"/>
</dbReference>
<proteinExistence type="inferred from homology"/>
<dbReference type="AlphaFoldDB" id="A0A419W7Z7"/>
<dbReference type="Pfam" id="PF02770">
    <property type="entry name" value="Acyl-CoA_dh_M"/>
    <property type="match status" value="1"/>
</dbReference>
<protein>
    <submittedName>
        <fullName evidence="9">Alkylation response protein AidB-like acyl-CoA dehydrogenase</fullName>
    </submittedName>
</protein>
<feature type="domain" description="Acyl-CoA dehydrogenase/oxidase N-terminal" evidence="8">
    <location>
        <begin position="44"/>
        <end position="131"/>
    </location>
</feature>
<dbReference type="Proteomes" id="UP000283387">
    <property type="component" value="Unassembled WGS sequence"/>
</dbReference>
<evidence type="ECO:0000256" key="3">
    <source>
        <dbReference type="ARBA" id="ARBA00022630"/>
    </source>
</evidence>
<evidence type="ECO:0000313" key="9">
    <source>
        <dbReference type="EMBL" id="RKD91550.1"/>
    </source>
</evidence>
<comment type="caution">
    <text evidence="9">The sequence shown here is derived from an EMBL/GenBank/DDBJ whole genome shotgun (WGS) entry which is preliminary data.</text>
</comment>
<dbReference type="PANTHER" id="PTHR43884">
    <property type="entry name" value="ACYL-COA DEHYDROGENASE"/>
    <property type="match status" value="1"/>
</dbReference>
<dbReference type="Gene3D" id="1.20.140.10">
    <property type="entry name" value="Butyryl-CoA Dehydrogenase, subunit A, domain 3"/>
    <property type="match status" value="1"/>
</dbReference>
<feature type="domain" description="Acyl-CoA oxidase/dehydrogenase middle" evidence="7">
    <location>
        <begin position="139"/>
        <end position="233"/>
    </location>
</feature>
<evidence type="ECO:0000256" key="2">
    <source>
        <dbReference type="ARBA" id="ARBA00009347"/>
    </source>
</evidence>
<dbReference type="InterPro" id="IPR036250">
    <property type="entry name" value="AcylCo_DH-like_C"/>
</dbReference>
<dbReference type="Pfam" id="PF02771">
    <property type="entry name" value="Acyl-CoA_dh_N"/>
    <property type="match status" value="1"/>
</dbReference>
<dbReference type="Pfam" id="PF00441">
    <property type="entry name" value="Acyl-CoA_dh_1"/>
    <property type="match status" value="1"/>
</dbReference>
<dbReference type="InterPro" id="IPR037069">
    <property type="entry name" value="AcylCoA_DH/ox_N_sf"/>
</dbReference>
<feature type="domain" description="Acyl-CoA dehydrogenase/oxidase C-terminal" evidence="6">
    <location>
        <begin position="250"/>
        <end position="399"/>
    </location>
</feature>
<dbReference type="InterPro" id="IPR013786">
    <property type="entry name" value="AcylCoA_DH/ox_N"/>
</dbReference>
<evidence type="ECO:0000259" key="8">
    <source>
        <dbReference type="Pfam" id="PF02771"/>
    </source>
</evidence>
<evidence type="ECO:0000313" key="10">
    <source>
        <dbReference type="Proteomes" id="UP000283387"/>
    </source>
</evidence>
<dbReference type="CDD" id="cd00567">
    <property type="entry name" value="ACAD"/>
    <property type="match status" value="1"/>
</dbReference>
<dbReference type="InterPro" id="IPR006091">
    <property type="entry name" value="Acyl-CoA_Oxase/DH_mid-dom"/>
</dbReference>
<dbReference type="SUPFAM" id="SSF56645">
    <property type="entry name" value="Acyl-CoA dehydrogenase NM domain-like"/>
    <property type="match status" value="1"/>
</dbReference>
<comment type="cofactor">
    <cofactor evidence="1 5">
        <name>FAD</name>
        <dbReference type="ChEBI" id="CHEBI:57692"/>
    </cofactor>
</comment>
<keyword evidence="3 5" id="KW-0285">Flavoprotein</keyword>
<dbReference type="InterPro" id="IPR009075">
    <property type="entry name" value="AcylCo_DH/oxidase_C"/>
</dbReference>
<accession>A0A419W7Z7</accession>
<dbReference type="GO" id="GO:0003995">
    <property type="term" value="F:acyl-CoA dehydrogenase activity"/>
    <property type="evidence" value="ECO:0007669"/>
    <property type="project" value="TreeGrafter"/>
</dbReference>
<dbReference type="PANTHER" id="PTHR43884:SF19">
    <property type="entry name" value="ACYL-COA DEHYDROGENASE FADE4-RELATED"/>
    <property type="match status" value="1"/>
</dbReference>
<dbReference type="RefSeq" id="WP_120272841.1">
    <property type="nucleotide sequence ID" value="NZ_RAPN01000001.1"/>
</dbReference>
<dbReference type="OrthoDB" id="9802867at2"/>
<evidence type="ECO:0000259" key="6">
    <source>
        <dbReference type="Pfam" id="PF00441"/>
    </source>
</evidence>
<name>A0A419W7Z7_9BACT</name>
<organism evidence="9 10">
    <name type="scientific">Mangrovibacterium diazotrophicum</name>
    <dbReference type="NCBI Taxonomy" id="1261403"/>
    <lineage>
        <taxon>Bacteria</taxon>
        <taxon>Pseudomonadati</taxon>
        <taxon>Bacteroidota</taxon>
        <taxon>Bacteroidia</taxon>
        <taxon>Marinilabiliales</taxon>
        <taxon>Prolixibacteraceae</taxon>
        <taxon>Mangrovibacterium</taxon>
    </lineage>
</organism>
<evidence type="ECO:0000259" key="7">
    <source>
        <dbReference type="Pfam" id="PF02770"/>
    </source>
</evidence>
<keyword evidence="4 5" id="KW-0274">FAD</keyword>
<gene>
    <name evidence="9" type="ORF">BC643_1906</name>
</gene>
<dbReference type="GO" id="GO:0005886">
    <property type="term" value="C:plasma membrane"/>
    <property type="evidence" value="ECO:0007669"/>
    <property type="project" value="TreeGrafter"/>
</dbReference>
<sequence>MNETILKASTLKKEIASQTTESIQDFLSKLKDKMQQVFHLRGDINQYAQQRGLPPFVLREIMDTNPLSIGIPKEYGGRGAVMAENLALLEAASYESLALSLTFGINSALFLQPVGKYATHEAKSEVFKRFLENKTMGGLMITEPDYGSDALNMQTSFTEEDQFYNLNGKKHWAGLTGWAEFWLLTARQQTEKGDLQRDIDFFICDVTQPGQTIKVEEFYDNLGLYQIPYGRNHIDVRIPKTHKLIPHSTGVKMMLDLLHRSRMQFPGMGMGFIQRMLDEGMNHCKQRLVGGKSLFSYDQVQERLSKLQASFTVCSAMCANSAKNAGVEKDLTGIGIEANAVKSVITDLMQQAAQSVTQLVGAKAYRNSHIAGRGITDSRPFQIFEGSNDILYAQISEGVVKQMKRLKEANLFNFLKENPLTSRSADQLKDLFNFKLDLQLPQRKLVELGQILGRVISMDMVHKLADEGFRKDLIDGGIQMLHQDIQQLMGSFHLNPQLQVVEDYQDNSSWLKYSV</sequence>
<dbReference type="Gene3D" id="1.10.540.10">
    <property type="entry name" value="Acyl-CoA dehydrogenase/oxidase, N-terminal domain"/>
    <property type="match status" value="1"/>
</dbReference>
<dbReference type="GO" id="GO:0050660">
    <property type="term" value="F:flavin adenine dinucleotide binding"/>
    <property type="evidence" value="ECO:0007669"/>
    <property type="project" value="InterPro"/>
</dbReference>